<reference evidence="3" key="1">
    <citation type="submission" date="2023-07" db="EMBL/GenBank/DDBJ databases">
        <authorList>
            <person name="Kim M."/>
        </authorList>
    </citation>
    <scope>NUCLEOTIDE SEQUENCE</scope>
    <source>
        <strain evidence="3">BIUV-7</strain>
    </source>
</reference>
<gene>
    <name evidence="3" type="ORF">Q4F19_00995</name>
</gene>
<evidence type="ECO:0000313" key="3">
    <source>
        <dbReference type="EMBL" id="MDO6412949.1"/>
    </source>
</evidence>
<feature type="domain" description="Cytochrome c-552/4" evidence="2">
    <location>
        <begin position="84"/>
        <end position="146"/>
    </location>
</feature>
<evidence type="ECO:0000259" key="2">
    <source>
        <dbReference type="Pfam" id="PF13435"/>
    </source>
</evidence>
<keyword evidence="1" id="KW-0472">Membrane</keyword>
<dbReference type="SUPFAM" id="SSF48695">
    <property type="entry name" value="Multiheme cytochromes"/>
    <property type="match status" value="1"/>
</dbReference>
<proteinExistence type="predicted"/>
<accession>A0ABT8Y5G2</accession>
<dbReference type="InterPro" id="IPR036280">
    <property type="entry name" value="Multihaem_cyt_sf"/>
</dbReference>
<dbReference type="EMBL" id="JAUOTP010000001">
    <property type="protein sequence ID" value="MDO6412949.1"/>
    <property type="molecule type" value="Genomic_DNA"/>
</dbReference>
<evidence type="ECO:0000313" key="4">
    <source>
        <dbReference type="Proteomes" id="UP001169764"/>
    </source>
</evidence>
<dbReference type="Proteomes" id="UP001169764">
    <property type="component" value="Unassembled WGS sequence"/>
</dbReference>
<protein>
    <submittedName>
        <fullName evidence="3">Multiheme c-type cytochrome</fullName>
    </submittedName>
</protein>
<name>A0ABT8Y5G2_9SPHN</name>
<dbReference type="RefSeq" id="WP_303539278.1">
    <property type="nucleotide sequence ID" value="NZ_JAUOTP010000001.1"/>
</dbReference>
<dbReference type="Gene3D" id="1.10.1130.10">
    <property type="entry name" value="Flavocytochrome C3, Chain A"/>
    <property type="match status" value="1"/>
</dbReference>
<evidence type="ECO:0000256" key="1">
    <source>
        <dbReference type="SAM" id="Phobius"/>
    </source>
</evidence>
<organism evidence="3 4">
    <name type="scientific">Sphingomonas natans</name>
    <dbReference type="NCBI Taxonomy" id="3063330"/>
    <lineage>
        <taxon>Bacteria</taxon>
        <taxon>Pseudomonadati</taxon>
        <taxon>Pseudomonadota</taxon>
        <taxon>Alphaproteobacteria</taxon>
        <taxon>Sphingomonadales</taxon>
        <taxon>Sphingomonadaceae</taxon>
        <taxon>Sphingomonas</taxon>
    </lineage>
</organism>
<feature type="transmembrane region" description="Helical" evidence="1">
    <location>
        <begin position="12"/>
        <end position="32"/>
    </location>
</feature>
<dbReference type="Pfam" id="PF13435">
    <property type="entry name" value="Cytochrome_C554"/>
    <property type="match status" value="1"/>
</dbReference>
<sequence length="463" mass="48613">MGTERIRTGRIALIALAIAAVLVSVILSFGGVKGDRAEAATHVVADQHLGVASCAGTTCHGRQEGDGAVVRQDEILRWQDESSQAGAHSRAWRVLGEPRGLAIGAKLGIGNPQNAAECLGCHADPAPNHGARWTVSDGVGCEACHGPASGNWLTSHYAVGATHAKNASGGLFPIDQPSARADRCLDCHFGSGRDGQFVDHRIMAAGHPRIAFELDLFTTLEQHWNEDADYTKRKGMPSTIKTWAVGQAAAVQRALSVYSGPRGTAGVAAEPYFFDCHSCHRRISDDADFRPTAIANPERPMPVGAPPFQDENMIMLSAAARVVAPAEGQRFDAAARGFHASLAQGRPQALAAAGRLKAAAASLESAMAARSFSTSETLAIVAAVAGEGGRRYTDYEASAQAVMSLDTLLNALVKQGAVSQGQARSVRGPIDAAYRAVRDPNAYKPLEFRAAIQRAASAVGALR</sequence>
<keyword evidence="1" id="KW-0812">Transmembrane</keyword>
<keyword evidence="1" id="KW-1133">Transmembrane helix</keyword>
<dbReference type="InterPro" id="IPR023155">
    <property type="entry name" value="Cyt_c-552/4"/>
</dbReference>
<comment type="caution">
    <text evidence="3">The sequence shown here is derived from an EMBL/GenBank/DDBJ whole genome shotgun (WGS) entry which is preliminary data.</text>
</comment>
<keyword evidence="4" id="KW-1185">Reference proteome</keyword>